<feature type="compositionally biased region" description="Basic and acidic residues" evidence="5">
    <location>
        <begin position="161"/>
        <end position="171"/>
    </location>
</feature>
<evidence type="ECO:0000256" key="1">
    <source>
        <dbReference type="ARBA" id="ARBA00023125"/>
    </source>
</evidence>
<gene>
    <name evidence="7" type="primary">CUP9</name>
    <name evidence="7" type="ORF">PRK78_007219</name>
</gene>
<dbReference type="InterPro" id="IPR050224">
    <property type="entry name" value="TALE_homeobox"/>
</dbReference>
<keyword evidence="1 4" id="KW-0238">DNA-binding</keyword>
<keyword evidence="8" id="KW-1185">Reference proteome</keyword>
<dbReference type="GO" id="GO:0006355">
    <property type="term" value="P:regulation of DNA-templated transcription"/>
    <property type="evidence" value="ECO:0007669"/>
    <property type="project" value="InterPro"/>
</dbReference>
<feature type="region of interest" description="Disordered" evidence="5">
    <location>
        <begin position="304"/>
        <end position="337"/>
    </location>
</feature>
<dbReference type="Proteomes" id="UP001219355">
    <property type="component" value="Chromosome 5"/>
</dbReference>
<evidence type="ECO:0000313" key="7">
    <source>
        <dbReference type="EMBL" id="WEW61725.1"/>
    </source>
</evidence>
<accession>A0AAF0DMT9</accession>
<feature type="compositionally biased region" description="Polar residues" evidence="5">
    <location>
        <begin position="85"/>
        <end position="98"/>
    </location>
</feature>
<protein>
    <submittedName>
        <fullName evidence="7">Homeodomain super</fullName>
    </submittedName>
</protein>
<dbReference type="SUPFAM" id="SSF46689">
    <property type="entry name" value="Homeodomain-like"/>
    <property type="match status" value="1"/>
</dbReference>
<keyword evidence="2 4" id="KW-0371">Homeobox</keyword>
<evidence type="ECO:0000259" key="6">
    <source>
        <dbReference type="PROSITE" id="PS50071"/>
    </source>
</evidence>
<dbReference type="PANTHER" id="PTHR11850">
    <property type="entry name" value="HOMEOBOX PROTEIN TRANSCRIPTION FACTORS"/>
    <property type="match status" value="1"/>
</dbReference>
<evidence type="ECO:0000313" key="8">
    <source>
        <dbReference type="Proteomes" id="UP001219355"/>
    </source>
</evidence>
<dbReference type="GO" id="GO:0005634">
    <property type="term" value="C:nucleus"/>
    <property type="evidence" value="ECO:0007669"/>
    <property type="project" value="UniProtKB-SubCell"/>
</dbReference>
<dbReference type="InterPro" id="IPR009057">
    <property type="entry name" value="Homeodomain-like_sf"/>
</dbReference>
<evidence type="ECO:0000256" key="4">
    <source>
        <dbReference type="PROSITE-ProRule" id="PRU00108"/>
    </source>
</evidence>
<organism evidence="7 8">
    <name type="scientific">Emydomyces testavorans</name>
    <dbReference type="NCBI Taxonomy" id="2070801"/>
    <lineage>
        <taxon>Eukaryota</taxon>
        <taxon>Fungi</taxon>
        <taxon>Dikarya</taxon>
        <taxon>Ascomycota</taxon>
        <taxon>Pezizomycotina</taxon>
        <taxon>Eurotiomycetes</taxon>
        <taxon>Eurotiomycetidae</taxon>
        <taxon>Onygenales</taxon>
        <taxon>Nannizziopsiaceae</taxon>
        <taxon>Emydomyces</taxon>
    </lineage>
</organism>
<dbReference type="Gene3D" id="1.10.10.60">
    <property type="entry name" value="Homeodomain-like"/>
    <property type="match status" value="1"/>
</dbReference>
<comment type="subcellular location">
    <subcellularLocation>
        <location evidence="4">Nucleus</location>
    </subcellularLocation>
</comment>
<dbReference type="GO" id="GO:0003677">
    <property type="term" value="F:DNA binding"/>
    <property type="evidence" value="ECO:0007669"/>
    <property type="project" value="UniProtKB-UniRule"/>
</dbReference>
<evidence type="ECO:0000256" key="3">
    <source>
        <dbReference type="ARBA" id="ARBA00023242"/>
    </source>
</evidence>
<sequence>MPRQPSPSERSRNMALSYSSGHPSGRTPKLPSFRELLPDYLHDEIDSAAYPVQTGSHHGSDLPPASRQALAPKRGSGKSHHPGSASRNQSYDNASVRHSSYVEDQSRFHNHRLPPERQYYDDRAPSTPTSRSRHLDPSDPRNVLPPLRNIEAMAPSSTGRYEGRGYERGYGNERTGYTSSRSSALGSIPQGRADGYPAAFNGPGHGSYQGYYAADRDSATHSPYTESKSTKYDSLGDTVDSKGKKRRGNLPKPTTDILRAWFYEHLDHPYPSEQDKQMFMTRTGLSISQISNWFINARRRHLPALRNQGRTSESERARPSSSMSEDDPDYDTSPFRR</sequence>
<feature type="DNA-binding region" description="Homeobox" evidence="4">
    <location>
        <begin position="243"/>
        <end position="305"/>
    </location>
</feature>
<dbReference type="EMBL" id="CP120631">
    <property type="protein sequence ID" value="WEW61725.1"/>
    <property type="molecule type" value="Genomic_DNA"/>
</dbReference>
<dbReference type="InterPro" id="IPR001356">
    <property type="entry name" value="HD"/>
</dbReference>
<evidence type="ECO:0000256" key="2">
    <source>
        <dbReference type="ARBA" id="ARBA00023155"/>
    </source>
</evidence>
<dbReference type="Pfam" id="PF05920">
    <property type="entry name" value="Homeobox_KN"/>
    <property type="match status" value="1"/>
</dbReference>
<keyword evidence="3 4" id="KW-0539">Nucleus</keyword>
<dbReference type="AlphaFoldDB" id="A0AAF0DMT9"/>
<dbReference type="InterPro" id="IPR008422">
    <property type="entry name" value="KN_HD"/>
</dbReference>
<feature type="region of interest" description="Disordered" evidence="5">
    <location>
        <begin position="47"/>
        <end position="190"/>
    </location>
</feature>
<reference evidence="7" key="1">
    <citation type="submission" date="2023-03" db="EMBL/GenBank/DDBJ databases">
        <title>Emydomyces testavorans Genome Sequence.</title>
        <authorList>
            <person name="Hoyer L."/>
        </authorList>
    </citation>
    <scope>NUCLEOTIDE SEQUENCE</scope>
    <source>
        <strain evidence="7">16-2883</strain>
    </source>
</reference>
<feature type="region of interest" description="Disordered" evidence="5">
    <location>
        <begin position="219"/>
        <end position="252"/>
    </location>
</feature>
<evidence type="ECO:0000256" key="5">
    <source>
        <dbReference type="SAM" id="MobiDB-lite"/>
    </source>
</evidence>
<dbReference type="SMART" id="SM00389">
    <property type="entry name" value="HOX"/>
    <property type="match status" value="1"/>
</dbReference>
<name>A0AAF0DMT9_9EURO</name>
<dbReference type="CDD" id="cd00086">
    <property type="entry name" value="homeodomain"/>
    <property type="match status" value="1"/>
</dbReference>
<feature type="compositionally biased region" description="Basic and acidic residues" evidence="5">
    <location>
        <begin position="100"/>
        <end position="124"/>
    </location>
</feature>
<feature type="domain" description="Homeobox" evidence="6">
    <location>
        <begin position="241"/>
        <end position="304"/>
    </location>
</feature>
<feature type="region of interest" description="Disordered" evidence="5">
    <location>
        <begin position="1"/>
        <end position="35"/>
    </location>
</feature>
<dbReference type="PROSITE" id="PS50071">
    <property type="entry name" value="HOMEOBOX_2"/>
    <property type="match status" value="1"/>
</dbReference>
<proteinExistence type="predicted"/>